<organism evidence="2 3">
    <name type="scientific">Pedobacter cryoconitis</name>
    <dbReference type="NCBI Taxonomy" id="188932"/>
    <lineage>
        <taxon>Bacteria</taxon>
        <taxon>Pseudomonadati</taxon>
        <taxon>Bacteroidota</taxon>
        <taxon>Sphingobacteriia</taxon>
        <taxon>Sphingobacteriales</taxon>
        <taxon>Sphingobacteriaceae</taxon>
        <taxon>Pedobacter</taxon>
    </lineage>
</organism>
<dbReference type="KEGG" id="pcm:AY601_3865"/>
<evidence type="ECO:0000313" key="3">
    <source>
        <dbReference type="Proteomes" id="UP000071561"/>
    </source>
</evidence>
<sequence>MVYLLIVGLLLSGFGLFKVIDRKRFKKFGVKTSGVVSDIVLSGRSYYPIVSYETLDGVRMEEEYSLGSMPSAYRKGESVKVIYEQGDSKNFILDNKSSEYIEFGFMVAGLIMIFISCYYSYSGDGSWDF</sequence>
<proteinExistence type="predicted"/>
<dbReference type="EMBL" id="CP014504">
    <property type="protein sequence ID" value="AMQ00723.1"/>
    <property type="molecule type" value="Genomic_DNA"/>
</dbReference>
<dbReference type="Proteomes" id="UP000071561">
    <property type="component" value="Chromosome"/>
</dbReference>
<keyword evidence="1" id="KW-0472">Membrane</keyword>
<gene>
    <name evidence="2" type="ORF">AY601_3865</name>
</gene>
<keyword evidence="1" id="KW-1133">Transmembrane helix</keyword>
<name>A0A127VH87_9SPHI</name>
<feature type="transmembrane region" description="Helical" evidence="1">
    <location>
        <begin position="6"/>
        <end position="21"/>
    </location>
</feature>
<keyword evidence="3" id="KW-1185">Reference proteome</keyword>
<dbReference type="RefSeq" id="WP_068404032.1">
    <property type="nucleotide sequence ID" value="NZ_CP014504.1"/>
</dbReference>
<feature type="transmembrane region" description="Helical" evidence="1">
    <location>
        <begin position="100"/>
        <end position="121"/>
    </location>
</feature>
<dbReference type="PATRIC" id="fig|188932.3.peg.4015"/>
<evidence type="ECO:0000256" key="1">
    <source>
        <dbReference type="SAM" id="Phobius"/>
    </source>
</evidence>
<dbReference type="OrthoDB" id="681001at2"/>
<reference evidence="2 3" key="1">
    <citation type="submission" date="2016-03" db="EMBL/GenBank/DDBJ databases">
        <title>Complete genome sequence of Pedobacter cryoconitis PAMC 27485.</title>
        <authorList>
            <person name="Lee J."/>
            <person name="Kim O.-S."/>
        </authorList>
    </citation>
    <scope>NUCLEOTIDE SEQUENCE [LARGE SCALE GENOMIC DNA]</scope>
    <source>
        <strain evidence="2 3">PAMC 27485</strain>
    </source>
</reference>
<keyword evidence="1" id="KW-0812">Transmembrane</keyword>
<protein>
    <recommendedName>
        <fullName evidence="4">DUF3592 domain-containing protein</fullName>
    </recommendedName>
</protein>
<dbReference type="AlphaFoldDB" id="A0A127VH87"/>
<evidence type="ECO:0008006" key="4">
    <source>
        <dbReference type="Google" id="ProtNLM"/>
    </source>
</evidence>
<accession>A0A127VH87</accession>
<evidence type="ECO:0000313" key="2">
    <source>
        <dbReference type="EMBL" id="AMQ00723.1"/>
    </source>
</evidence>